<dbReference type="SMART" id="SM00822">
    <property type="entry name" value="PKS_KR"/>
    <property type="match status" value="1"/>
</dbReference>
<protein>
    <submittedName>
        <fullName evidence="7">Putative short-chain dehydrogenase/reductase family protein</fullName>
    </submittedName>
</protein>
<dbReference type="Pfam" id="PF00106">
    <property type="entry name" value="adh_short"/>
    <property type="match status" value="1"/>
</dbReference>
<dbReference type="InterPro" id="IPR036291">
    <property type="entry name" value="NAD(P)-bd_dom_sf"/>
</dbReference>
<keyword evidence="8" id="KW-1185">Reference proteome</keyword>
<sequence length="355" mass="38351">MPARKGGHPVAWYKRFNIDLFLPGSNDLGVCAFYAWMIPLMVLARGASLSDRLLTITACGAIVVSLVWTLAIANRRLAYGPAREIQLSEEVVVITGGASGLGLLLAETFGMRGASVAVLDLKEQDEAKGVSFYKCDVSERCELEDVANRITDELGTPTILINNAGVVNGKRLLDLSSSEIDSNFRVNLLAHFHTIQVFLPKMVQSLTGGTIVTISSVLAHLGAARLSDYTAAKSGLIAMHASLRAELNEMTDVGAKNVRTILVTPGQLGTDMFEGVETPSSFFGPIVEPLDLVKKIVDMVQAGYSGELSIPAYARYIKWYGVLPASLQRVVRWMSGVDKAMAGFKKPAKTSDREE</sequence>
<dbReference type="InterPro" id="IPR002347">
    <property type="entry name" value="SDR_fam"/>
</dbReference>
<evidence type="ECO:0000259" key="6">
    <source>
        <dbReference type="SMART" id="SM00822"/>
    </source>
</evidence>
<name>A0A6A6HL35_VIRVR</name>
<feature type="domain" description="Ketoreductase" evidence="6">
    <location>
        <begin position="90"/>
        <end position="256"/>
    </location>
</feature>
<gene>
    <name evidence="7" type="ORF">EV356DRAFT_440557</name>
</gene>
<dbReference type="GO" id="GO:0016616">
    <property type="term" value="F:oxidoreductase activity, acting on the CH-OH group of donors, NAD or NADP as acceptor"/>
    <property type="evidence" value="ECO:0007669"/>
    <property type="project" value="TreeGrafter"/>
</dbReference>
<comment type="similarity">
    <text evidence="1 4">Belongs to the short-chain dehydrogenases/reductases (SDR) family.</text>
</comment>
<proteinExistence type="inferred from homology"/>
<feature type="transmembrane region" description="Helical" evidence="5">
    <location>
        <begin position="20"/>
        <end position="41"/>
    </location>
</feature>
<feature type="transmembrane region" description="Helical" evidence="5">
    <location>
        <begin position="53"/>
        <end position="73"/>
    </location>
</feature>
<dbReference type="PANTHER" id="PTHR24322:SF736">
    <property type="entry name" value="RETINOL DEHYDROGENASE 10"/>
    <property type="match status" value="1"/>
</dbReference>
<dbReference type="PANTHER" id="PTHR24322">
    <property type="entry name" value="PKSB"/>
    <property type="match status" value="1"/>
</dbReference>
<evidence type="ECO:0000256" key="3">
    <source>
        <dbReference type="ARBA" id="ARBA00023002"/>
    </source>
</evidence>
<evidence type="ECO:0000256" key="4">
    <source>
        <dbReference type="RuleBase" id="RU000363"/>
    </source>
</evidence>
<dbReference type="AlphaFoldDB" id="A0A6A6HL35"/>
<keyword evidence="5" id="KW-1133">Transmembrane helix</keyword>
<dbReference type="EMBL" id="ML991776">
    <property type="protein sequence ID" value="KAF2238243.1"/>
    <property type="molecule type" value="Genomic_DNA"/>
</dbReference>
<dbReference type="Gene3D" id="3.40.50.720">
    <property type="entry name" value="NAD(P)-binding Rossmann-like Domain"/>
    <property type="match status" value="1"/>
</dbReference>
<accession>A0A6A6HL35</accession>
<dbReference type="PRINTS" id="PR00081">
    <property type="entry name" value="GDHRDH"/>
</dbReference>
<dbReference type="OrthoDB" id="5840532at2759"/>
<organism evidence="7 8">
    <name type="scientific">Viridothelium virens</name>
    <name type="common">Speckled blister lichen</name>
    <name type="synonym">Trypethelium virens</name>
    <dbReference type="NCBI Taxonomy" id="1048519"/>
    <lineage>
        <taxon>Eukaryota</taxon>
        <taxon>Fungi</taxon>
        <taxon>Dikarya</taxon>
        <taxon>Ascomycota</taxon>
        <taxon>Pezizomycotina</taxon>
        <taxon>Dothideomycetes</taxon>
        <taxon>Dothideomycetes incertae sedis</taxon>
        <taxon>Trypetheliales</taxon>
        <taxon>Trypetheliaceae</taxon>
        <taxon>Viridothelium</taxon>
    </lineage>
</organism>
<reference evidence="7" key="1">
    <citation type="journal article" date="2020" name="Stud. Mycol.">
        <title>101 Dothideomycetes genomes: a test case for predicting lifestyles and emergence of pathogens.</title>
        <authorList>
            <person name="Haridas S."/>
            <person name="Albert R."/>
            <person name="Binder M."/>
            <person name="Bloem J."/>
            <person name="Labutti K."/>
            <person name="Salamov A."/>
            <person name="Andreopoulos B."/>
            <person name="Baker S."/>
            <person name="Barry K."/>
            <person name="Bills G."/>
            <person name="Bluhm B."/>
            <person name="Cannon C."/>
            <person name="Castanera R."/>
            <person name="Culley D."/>
            <person name="Daum C."/>
            <person name="Ezra D."/>
            <person name="Gonzalez J."/>
            <person name="Henrissat B."/>
            <person name="Kuo A."/>
            <person name="Liang C."/>
            <person name="Lipzen A."/>
            <person name="Lutzoni F."/>
            <person name="Magnuson J."/>
            <person name="Mondo S."/>
            <person name="Nolan M."/>
            <person name="Ohm R."/>
            <person name="Pangilinan J."/>
            <person name="Park H.-J."/>
            <person name="Ramirez L."/>
            <person name="Alfaro M."/>
            <person name="Sun H."/>
            <person name="Tritt A."/>
            <person name="Yoshinaga Y."/>
            <person name="Zwiers L.-H."/>
            <person name="Turgeon B."/>
            <person name="Goodwin S."/>
            <person name="Spatafora J."/>
            <person name="Crous P."/>
            <person name="Grigoriev I."/>
        </authorList>
    </citation>
    <scope>NUCLEOTIDE SEQUENCE</scope>
    <source>
        <strain evidence="7">Tuck. ex Michener</strain>
    </source>
</reference>
<keyword evidence="2" id="KW-0521">NADP</keyword>
<keyword evidence="5" id="KW-0812">Transmembrane</keyword>
<keyword evidence="5" id="KW-0472">Membrane</keyword>
<dbReference type="PRINTS" id="PR00080">
    <property type="entry name" value="SDRFAMILY"/>
</dbReference>
<dbReference type="InterPro" id="IPR057326">
    <property type="entry name" value="KR_dom"/>
</dbReference>
<dbReference type="InterPro" id="IPR020904">
    <property type="entry name" value="Sc_DH/Rdtase_CS"/>
</dbReference>
<evidence type="ECO:0000256" key="2">
    <source>
        <dbReference type="ARBA" id="ARBA00022857"/>
    </source>
</evidence>
<evidence type="ECO:0000256" key="1">
    <source>
        <dbReference type="ARBA" id="ARBA00006484"/>
    </source>
</evidence>
<evidence type="ECO:0000256" key="5">
    <source>
        <dbReference type="SAM" id="Phobius"/>
    </source>
</evidence>
<keyword evidence="3" id="KW-0560">Oxidoreductase</keyword>
<dbReference type="PROSITE" id="PS00061">
    <property type="entry name" value="ADH_SHORT"/>
    <property type="match status" value="1"/>
</dbReference>
<evidence type="ECO:0000313" key="7">
    <source>
        <dbReference type="EMBL" id="KAF2238243.1"/>
    </source>
</evidence>
<dbReference type="Proteomes" id="UP000800092">
    <property type="component" value="Unassembled WGS sequence"/>
</dbReference>
<dbReference type="SUPFAM" id="SSF51735">
    <property type="entry name" value="NAD(P)-binding Rossmann-fold domains"/>
    <property type="match status" value="1"/>
</dbReference>
<evidence type="ECO:0000313" key="8">
    <source>
        <dbReference type="Proteomes" id="UP000800092"/>
    </source>
</evidence>